<protein>
    <submittedName>
        <fullName evidence="1">SMI1/KNR4 family protein</fullName>
    </submittedName>
</protein>
<dbReference type="Gene3D" id="3.40.1580.10">
    <property type="entry name" value="SMI1/KNR4-like"/>
    <property type="match status" value="1"/>
</dbReference>
<dbReference type="EMBL" id="JAGKSQ010000002">
    <property type="protein sequence ID" value="MBP3950481.1"/>
    <property type="molecule type" value="Genomic_DNA"/>
</dbReference>
<dbReference type="SUPFAM" id="SSF160631">
    <property type="entry name" value="SMI1/KNR4-like"/>
    <property type="match status" value="1"/>
</dbReference>
<name>A0A940WY16_9BACI</name>
<reference evidence="1" key="1">
    <citation type="submission" date="2021-03" db="EMBL/GenBank/DDBJ databases">
        <title>Bacillus suaedae sp. nov., isolated from Suaeda aralocaspica.</title>
        <authorList>
            <person name="Lei R.F.R."/>
        </authorList>
    </citation>
    <scope>NUCLEOTIDE SEQUENCE</scope>
    <source>
        <strain evidence="1">YZJH907-2</strain>
    </source>
</reference>
<dbReference type="RefSeq" id="WP_210596122.1">
    <property type="nucleotide sequence ID" value="NZ_JAGKSQ010000002.1"/>
</dbReference>
<gene>
    <name evidence="1" type="ORF">J7W16_04995</name>
</gene>
<dbReference type="InterPro" id="IPR037883">
    <property type="entry name" value="Knr4/Smi1-like_sf"/>
</dbReference>
<dbReference type="Pfam" id="PF14568">
    <property type="entry name" value="SUKH_6"/>
    <property type="match status" value="1"/>
</dbReference>
<dbReference type="AlphaFoldDB" id="A0A940WY16"/>
<accession>A0A940WY16</accession>
<organism evidence="1 2">
    <name type="scientific">Halalkalibacter suaedae</name>
    <dbReference type="NCBI Taxonomy" id="2822140"/>
    <lineage>
        <taxon>Bacteria</taxon>
        <taxon>Bacillati</taxon>
        <taxon>Bacillota</taxon>
        <taxon>Bacilli</taxon>
        <taxon>Bacillales</taxon>
        <taxon>Bacillaceae</taxon>
        <taxon>Halalkalibacter</taxon>
    </lineage>
</organism>
<proteinExistence type="predicted"/>
<sequence length="154" mass="17940">MIEMYEGNDFWASPSEYKPGEQLTIEKRITLERNLGVKFPDEFIQLMEMQNGGQLSYRYVLFEDGDAAIIPFFYEMEEDSGIGLSQVFVEECGLPEGIILLTGDFHTWVALDYREDKQVPAVVYIVQSEMDENKWEEFQMASTFNEFLGKLFKK</sequence>
<keyword evidence="2" id="KW-1185">Reference proteome</keyword>
<dbReference type="Proteomes" id="UP000678228">
    <property type="component" value="Unassembled WGS sequence"/>
</dbReference>
<evidence type="ECO:0000313" key="1">
    <source>
        <dbReference type="EMBL" id="MBP3950481.1"/>
    </source>
</evidence>
<comment type="caution">
    <text evidence="1">The sequence shown here is derived from an EMBL/GenBank/DDBJ whole genome shotgun (WGS) entry which is preliminary data.</text>
</comment>
<evidence type="ECO:0000313" key="2">
    <source>
        <dbReference type="Proteomes" id="UP000678228"/>
    </source>
</evidence>